<dbReference type="PANTHER" id="PTHR33744:SF1">
    <property type="entry name" value="DNA-BINDING TRANSCRIPTIONAL ACTIVATOR ADER"/>
    <property type="match status" value="1"/>
</dbReference>
<reference evidence="3 4" key="1">
    <citation type="submission" date="2018-06" db="EMBL/GenBank/DDBJ databases">
        <title>Actinomadura craniellae sp. nov. isolated from marine sponge Craniella sp.</title>
        <authorList>
            <person name="Li L."/>
            <person name="Xu Q.H."/>
            <person name="Lin H.W."/>
            <person name="Lu Y.H."/>
        </authorList>
    </citation>
    <scope>NUCLEOTIDE SEQUENCE [LARGE SCALE GENOMIC DNA]</scope>
    <source>
        <strain evidence="3 4">LHW63021</strain>
    </source>
</reference>
<evidence type="ECO:0000313" key="3">
    <source>
        <dbReference type="EMBL" id="RAY11237.1"/>
    </source>
</evidence>
<organism evidence="3 4">
    <name type="scientific">Actinomadura craniellae</name>
    <dbReference type="NCBI Taxonomy" id="2231787"/>
    <lineage>
        <taxon>Bacteria</taxon>
        <taxon>Bacillati</taxon>
        <taxon>Actinomycetota</taxon>
        <taxon>Actinomycetes</taxon>
        <taxon>Streptosporangiales</taxon>
        <taxon>Thermomonosporaceae</taxon>
        <taxon>Actinomadura</taxon>
    </lineage>
</organism>
<dbReference type="AlphaFoldDB" id="A0A365GWN1"/>
<evidence type="ECO:0000259" key="2">
    <source>
        <dbReference type="Pfam" id="PF25906"/>
    </source>
</evidence>
<dbReference type="InterPro" id="IPR058663">
    <property type="entry name" value="PucR-like_N"/>
</dbReference>
<name>A0A365GWN1_9ACTN</name>
<dbReference type="InterPro" id="IPR042070">
    <property type="entry name" value="PucR_C-HTH_sf"/>
</dbReference>
<dbReference type="Pfam" id="PF13556">
    <property type="entry name" value="HTH_30"/>
    <property type="match status" value="1"/>
</dbReference>
<dbReference type="InterPro" id="IPR051448">
    <property type="entry name" value="CdaR-like_regulators"/>
</dbReference>
<gene>
    <name evidence="3" type="ORF">DPM19_31265</name>
</gene>
<protein>
    <submittedName>
        <fullName evidence="3">PucR family transcriptional regulator</fullName>
    </submittedName>
</protein>
<dbReference type="InterPro" id="IPR025736">
    <property type="entry name" value="PucR_C-HTH_dom"/>
</dbReference>
<sequence length="399" mass="44403">MDTDTTPPWAIVPSELADAFRPHVDDLTTEMVAEIQRRVPEYARADPAYGQTLLTAVDICLRHFLDLVADPQSPWQPVEEFYEAIGRGEAGEGRSLDACQTALRVGAWTAWRKLAAHCEREDIPQRTMGLLAEGFFEYIDRIATATAAGHARAMMESADEMARHRRRLLDLILTSSGMSFPAVEELARLARWRLPRTAAVVVFDEHGGPHATLPPEVLTDFARDLPCALIPDPDGPGRRSALGTVLRGRTAVIGPSMPLDGAAKSLGWATETMALVRRRIIRADGLIPAIDHVTTLITFKDEDLVAAVSERRLAPLQEVRPAHREQLARTLLACLQNGFNATEAATRLHVHPQTVRYRLQQLQRLFRDRLDDPNARLELEIVLHAWLARPRESDAKATT</sequence>
<comment type="caution">
    <text evidence="3">The sequence shown here is derived from an EMBL/GenBank/DDBJ whole genome shotgun (WGS) entry which is preliminary data.</text>
</comment>
<dbReference type="Gene3D" id="1.10.10.2840">
    <property type="entry name" value="PucR C-terminal helix-turn-helix domain"/>
    <property type="match status" value="1"/>
</dbReference>
<proteinExistence type="predicted"/>
<dbReference type="RefSeq" id="WP_111871693.1">
    <property type="nucleotide sequence ID" value="NZ_QLYX01000020.1"/>
</dbReference>
<evidence type="ECO:0000313" key="4">
    <source>
        <dbReference type="Proteomes" id="UP000251891"/>
    </source>
</evidence>
<accession>A0A365GWN1</accession>
<feature type="domain" description="PucR-like N-terminal" evidence="2">
    <location>
        <begin position="9"/>
        <end position="173"/>
    </location>
</feature>
<keyword evidence="4" id="KW-1185">Reference proteome</keyword>
<evidence type="ECO:0000259" key="1">
    <source>
        <dbReference type="Pfam" id="PF13556"/>
    </source>
</evidence>
<dbReference type="EMBL" id="QLYX01000020">
    <property type="protein sequence ID" value="RAY11237.1"/>
    <property type="molecule type" value="Genomic_DNA"/>
</dbReference>
<dbReference type="Proteomes" id="UP000251891">
    <property type="component" value="Unassembled WGS sequence"/>
</dbReference>
<dbReference type="PANTHER" id="PTHR33744">
    <property type="entry name" value="CARBOHYDRATE DIACID REGULATOR"/>
    <property type="match status" value="1"/>
</dbReference>
<feature type="domain" description="PucR C-terminal helix-turn-helix" evidence="1">
    <location>
        <begin position="327"/>
        <end position="385"/>
    </location>
</feature>
<dbReference type="Pfam" id="PF25906">
    <property type="entry name" value="PucR-like_N"/>
    <property type="match status" value="1"/>
</dbReference>
<dbReference type="OrthoDB" id="3449988at2"/>